<evidence type="ECO:0000313" key="3">
    <source>
        <dbReference type="Proteomes" id="UP000029914"/>
    </source>
</evidence>
<comment type="similarity">
    <text evidence="1">Belongs to the WXG100 family.</text>
</comment>
<name>A0A097IDZ9_9CORY</name>
<dbReference type="AlphaFoldDB" id="A0A097IDZ9"/>
<dbReference type="InterPro" id="IPR010310">
    <property type="entry name" value="T7SS_ESAT-6-like"/>
</dbReference>
<dbReference type="EMBL" id="CP006764">
    <property type="protein sequence ID" value="AIT60340.1"/>
    <property type="molecule type" value="Genomic_DNA"/>
</dbReference>
<evidence type="ECO:0000313" key="2">
    <source>
        <dbReference type="EMBL" id="AIT60340.1"/>
    </source>
</evidence>
<accession>A0A097IDZ9</accession>
<dbReference type="RefSeq" id="WP_026159261.1">
    <property type="nucleotide sequence ID" value="NZ_AQUX01000002.1"/>
</dbReference>
<dbReference type="OrthoDB" id="4554345at2"/>
<dbReference type="HOGENOM" id="CLU_151185_2_1_11"/>
<dbReference type="InterPro" id="IPR036689">
    <property type="entry name" value="ESAT-6-like_sf"/>
</dbReference>
<evidence type="ECO:0000256" key="1">
    <source>
        <dbReference type="RuleBase" id="RU362001"/>
    </source>
</evidence>
<dbReference type="eggNOG" id="COG4842">
    <property type="taxonomic scope" value="Bacteria"/>
</dbReference>
<dbReference type="Pfam" id="PF06013">
    <property type="entry name" value="WXG100"/>
    <property type="match status" value="1"/>
</dbReference>
<protein>
    <recommendedName>
        <fullName evidence="1">ESAT-6-like protein</fullName>
    </recommendedName>
</protein>
<dbReference type="KEGG" id="cdo:CDOO_03080"/>
<keyword evidence="3" id="KW-1185">Reference proteome</keyword>
<dbReference type="SUPFAM" id="SSF140453">
    <property type="entry name" value="EsxAB dimer-like"/>
    <property type="match status" value="1"/>
</dbReference>
<gene>
    <name evidence="2" type="ORF">CDOO_03080</name>
</gene>
<sequence length="105" mass="11333">MSQLFRTEADVMITTAGNVDNVNANVQSELGRVRGVVDTLRGSWAGTAQISFDNLMQRYDSSANRLQEALTSISDNLRSNSSNFADTEASTEQAFNQVGSQGLAL</sequence>
<organism evidence="2 3">
    <name type="scientific">Corynebacterium doosanense CAU 212 = DSM 45436</name>
    <dbReference type="NCBI Taxonomy" id="558173"/>
    <lineage>
        <taxon>Bacteria</taxon>
        <taxon>Bacillati</taxon>
        <taxon>Actinomycetota</taxon>
        <taxon>Actinomycetes</taxon>
        <taxon>Mycobacteriales</taxon>
        <taxon>Corynebacteriaceae</taxon>
        <taxon>Corynebacterium</taxon>
    </lineage>
</organism>
<proteinExistence type="inferred from homology"/>
<dbReference type="Proteomes" id="UP000029914">
    <property type="component" value="Chromosome"/>
</dbReference>
<reference evidence="2 3" key="1">
    <citation type="submission" date="2013-09" db="EMBL/GenBank/DDBJ databases">
        <title>Complete genome sequence of Corynebacterium doosanense CAU 212(T) (=DSM 45436(T)), isolated from activated sludge.</title>
        <authorList>
            <person name="Schaffert L."/>
            <person name="Albersmeier A."/>
            <person name="Kalinowski J."/>
            <person name="Ruckert C."/>
        </authorList>
    </citation>
    <scope>NUCLEOTIDE SEQUENCE [LARGE SCALE GENOMIC DNA]</scope>
    <source>
        <strain evidence="2 3">CAU 212</strain>
    </source>
</reference>
<dbReference type="NCBIfam" id="TIGR03930">
    <property type="entry name" value="WXG100_ESAT6"/>
    <property type="match status" value="1"/>
</dbReference>
<dbReference type="STRING" id="558173.CDOO_03080"/>
<dbReference type="Gene3D" id="1.10.287.1060">
    <property type="entry name" value="ESAT-6-like"/>
    <property type="match status" value="1"/>
</dbReference>